<keyword evidence="1" id="KW-0547">Nucleotide-binding</keyword>
<accession>A0A9X2EQI1</accession>
<evidence type="ECO:0000313" key="1">
    <source>
        <dbReference type="EMBL" id="MCO1335964.1"/>
    </source>
</evidence>
<dbReference type="EMBL" id="JALBWM010000094">
    <property type="protein sequence ID" value="MCO1335964.1"/>
    <property type="molecule type" value="Genomic_DNA"/>
</dbReference>
<dbReference type="RefSeq" id="WP_252471190.1">
    <property type="nucleotide sequence ID" value="NZ_JALBWM010000094.1"/>
</dbReference>
<dbReference type="Pfam" id="PF13671">
    <property type="entry name" value="AAA_33"/>
    <property type="match status" value="1"/>
</dbReference>
<evidence type="ECO:0000313" key="2">
    <source>
        <dbReference type="Proteomes" id="UP001139028"/>
    </source>
</evidence>
<protein>
    <submittedName>
        <fullName evidence="1">ATP-binding protein</fullName>
    </submittedName>
</protein>
<dbReference type="Gene3D" id="3.40.50.300">
    <property type="entry name" value="P-loop containing nucleotide triphosphate hydrolases"/>
    <property type="match status" value="1"/>
</dbReference>
<keyword evidence="2" id="KW-1185">Reference proteome</keyword>
<dbReference type="GO" id="GO:0005524">
    <property type="term" value="F:ATP binding"/>
    <property type="evidence" value="ECO:0007669"/>
    <property type="project" value="UniProtKB-KW"/>
</dbReference>
<dbReference type="Proteomes" id="UP001139028">
    <property type="component" value="Unassembled WGS sequence"/>
</dbReference>
<comment type="caution">
    <text evidence="1">The sequence shown here is derived from an EMBL/GenBank/DDBJ whole genome shotgun (WGS) entry which is preliminary data.</text>
</comment>
<dbReference type="SUPFAM" id="SSF52540">
    <property type="entry name" value="P-loop containing nucleoside triphosphate hydrolases"/>
    <property type="match status" value="1"/>
</dbReference>
<dbReference type="AlphaFoldDB" id="A0A9X2EQI1"/>
<gene>
    <name evidence="1" type="ORF">MO867_16645</name>
</gene>
<reference evidence="1" key="1">
    <citation type="journal article" date="2022" name="Arch. Microbiol.">
        <title>Microbulbifer okhotskensis sp. nov., isolated from a deep bottom sediment of the Okhotsk Sea.</title>
        <authorList>
            <person name="Romanenko L."/>
            <person name="Kurilenko V."/>
            <person name="Otstavnykh N."/>
            <person name="Velansky P."/>
            <person name="Isaeva M."/>
            <person name="Mikhailov V."/>
        </authorList>
    </citation>
    <scope>NUCLEOTIDE SEQUENCE</scope>
    <source>
        <strain evidence="1">OS29</strain>
    </source>
</reference>
<sequence length="166" mass="18913">MKKYGTLVLFCGKMGAGKSTKAAEISEKTGAILISEDEWLSRLYPGEINSLQDYIKYSPRLKSVIEKHVQSILYCGVSVIMDFPGNTKQQRSWLKGIFLNRPYHHQLIYLDADDDTCLKQIAHRKNSQPERTEIDTPSIFKQVTKYFEAPSADEGFNIETIKLTCT</sequence>
<dbReference type="InterPro" id="IPR027417">
    <property type="entry name" value="P-loop_NTPase"/>
</dbReference>
<name>A0A9X2EQI1_9GAMM</name>
<keyword evidence="1" id="KW-0067">ATP-binding</keyword>
<proteinExistence type="predicted"/>
<organism evidence="1 2">
    <name type="scientific">Microbulbifer okhotskensis</name>
    <dbReference type="NCBI Taxonomy" id="2926617"/>
    <lineage>
        <taxon>Bacteria</taxon>
        <taxon>Pseudomonadati</taxon>
        <taxon>Pseudomonadota</taxon>
        <taxon>Gammaproteobacteria</taxon>
        <taxon>Cellvibrionales</taxon>
        <taxon>Microbulbiferaceae</taxon>
        <taxon>Microbulbifer</taxon>
    </lineage>
</organism>